<dbReference type="InterPro" id="IPR002347">
    <property type="entry name" value="SDR_fam"/>
</dbReference>
<dbReference type="AlphaFoldDB" id="A0ABD3PQX0"/>
<dbReference type="InterPro" id="IPR020904">
    <property type="entry name" value="Sc_DH/Rdtase_CS"/>
</dbReference>
<evidence type="ECO:0000313" key="2">
    <source>
        <dbReference type="EMBL" id="KAL3790232.1"/>
    </source>
</evidence>
<gene>
    <name evidence="2" type="ORF">ACHAWO_001307</name>
</gene>
<dbReference type="Gene3D" id="3.40.50.720">
    <property type="entry name" value="NAD(P)-binding Rossmann-like Domain"/>
    <property type="match status" value="1"/>
</dbReference>
<dbReference type="InterPro" id="IPR036291">
    <property type="entry name" value="NAD(P)-bd_dom_sf"/>
</dbReference>
<dbReference type="Proteomes" id="UP001530400">
    <property type="component" value="Unassembled WGS sequence"/>
</dbReference>
<sequence>MLSSTKCLVTGASSGIGFATSCVLTKHGAKVVGIGRNVEALQKLKSERHIVDYILADLSSADLIDGRTPCNHVVVSAANILGGLTAVVNGAGVIQAGAAGDVTVENYDFNMNTNTRASFEIMTHAIPYLKEAAKEALSKKEEGEVSETEVSPSIVNISSVNGKQSFPGCISYCMSKAAVDMMTKCASVDLAKYGVRINSVNPGMVETNFQKRGGISDEQYEAFLKRCIDVTHPLGTYLKRCATPEECGEFIAFLISDKALPESVWH</sequence>
<dbReference type="PRINTS" id="PR00081">
    <property type="entry name" value="GDHRDH"/>
</dbReference>
<dbReference type="PROSITE" id="PS51257">
    <property type="entry name" value="PROKAR_LIPOPROTEIN"/>
    <property type="match status" value="1"/>
</dbReference>
<dbReference type="SUPFAM" id="SSF51735">
    <property type="entry name" value="NAD(P)-binding Rossmann-fold domains"/>
    <property type="match status" value="1"/>
</dbReference>
<dbReference type="PROSITE" id="PS00061">
    <property type="entry name" value="ADH_SHORT"/>
    <property type="match status" value="1"/>
</dbReference>
<reference evidence="2 3" key="1">
    <citation type="submission" date="2024-10" db="EMBL/GenBank/DDBJ databases">
        <title>Updated reference genomes for cyclostephanoid diatoms.</title>
        <authorList>
            <person name="Roberts W.R."/>
            <person name="Alverson A.J."/>
        </authorList>
    </citation>
    <scope>NUCLEOTIDE SEQUENCE [LARGE SCALE GENOMIC DNA]</scope>
    <source>
        <strain evidence="2 3">AJA010-31</strain>
    </source>
</reference>
<dbReference type="Pfam" id="PF00106">
    <property type="entry name" value="adh_short"/>
    <property type="match status" value="1"/>
</dbReference>
<organism evidence="2 3">
    <name type="scientific">Cyclotella atomus</name>
    <dbReference type="NCBI Taxonomy" id="382360"/>
    <lineage>
        <taxon>Eukaryota</taxon>
        <taxon>Sar</taxon>
        <taxon>Stramenopiles</taxon>
        <taxon>Ochrophyta</taxon>
        <taxon>Bacillariophyta</taxon>
        <taxon>Coscinodiscophyceae</taxon>
        <taxon>Thalassiosirophycidae</taxon>
        <taxon>Stephanodiscales</taxon>
        <taxon>Stephanodiscaceae</taxon>
        <taxon>Cyclotella</taxon>
    </lineage>
</organism>
<dbReference type="PANTHER" id="PTHR43975">
    <property type="entry name" value="ZGC:101858"/>
    <property type="match status" value="1"/>
</dbReference>
<accession>A0ABD3PQX0</accession>
<keyword evidence="3" id="KW-1185">Reference proteome</keyword>
<proteinExistence type="inferred from homology"/>
<evidence type="ECO:0000313" key="3">
    <source>
        <dbReference type="Proteomes" id="UP001530400"/>
    </source>
</evidence>
<protein>
    <submittedName>
        <fullName evidence="2">Uncharacterized protein</fullName>
    </submittedName>
</protein>
<dbReference type="PANTHER" id="PTHR43975:SF2">
    <property type="entry name" value="EG:BACR7A4.14 PROTEIN-RELATED"/>
    <property type="match status" value="1"/>
</dbReference>
<comment type="similarity">
    <text evidence="1">Belongs to the short-chain dehydrogenases/reductases (SDR) family.</text>
</comment>
<evidence type="ECO:0000256" key="1">
    <source>
        <dbReference type="RuleBase" id="RU000363"/>
    </source>
</evidence>
<dbReference type="EMBL" id="JALLPJ020000506">
    <property type="protein sequence ID" value="KAL3790232.1"/>
    <property type="molecule type" value="Genomic_DNA"/>
</dbReference>
<name>A0ABD3PQX0_9STRA</name>
<comment type="caution">
    <text evidence="2">The sequence shown here is derived from an EMBL/GenBank/DDBJ whole genome shotgun (WGS) entry which is preliminary data.</text>
</comment>
<dbReference type="PRINTS" id="PR00080">
    <property type="entry name" value="SDRFAMILY"/>
</dbReference>